<proteinExistence type="predicted"/>
<name>A0A9W9VED9_9EURO</name>
<feature type="compositionally biased region" description="Low complexity" evidence="1">
    <location>
        <begin position="56"/>
        <end position="67"/>
    </location>
</feature>
<comment type="caution">
    <text evidence="2">The sequence shown here is derived from an EMBL/GenBank/DDBJ whole genome shotgun (WGS) entry which is preliminary data.</text>
</comment>
<organism evidence="2 3">
    <name type="scientific">Penicillium cosmopolitanum</name>
    <dbReference type="NCBI Taxonomy" id="1131564"/>
    <lineage>
        <taxon>Eukaryota</taxon>
        <taxon>Fungi</taxon>
        <taxon>Dikarya</taxon>
        <taxon>Ascomycota</taxon>
        <taxon>Pezizomycotina</taxon>
        <taxon>Eurotiomycetes</taxon>
        <taxon>Eurotiomycetidae</taxon>
        <taxon>Eurotiales</taxon>
        <taxon>Aspergillaceae</taxon>
        <taxon>Penicillium</taxon>
    </lineage>
</organism>
<feature type="compositionally biased region" description="Acidic residues" evidence="1">
    <location>
        <begin position="10"/>
        <end position="20"/>
    </location>
</feature>
<feature type="compositionally biased region" description="Low complexity" evidence="1">
    <location>
        <begin position="30"/>
        <end position="45"/>
    </location>
</feature>
<accession>A0A9W9VED9</accession>
<dbReference type="GO" id="GO:0005675">
    <property type="term" value="C:transcription factor TFIIH holo complex"/>
    <property type="evidence" value="ECO:0007669"/>
    <property type="project" value="TreeGrafter"/>
</dbReference>
<dbReference type="InterPro" id="IPR031349">
    <property type="entry name" value="Tfb6"/>
</dbReference>
<dbReference type="Proteomes" id="UP001147747">
    <property type="component" value="Unassembled WGS sequence"/>
</dbReference>
<reference evidence="2" key="1">
    <citation type="submission" date="2022-12" db="EMBL/GenBank/DDBJ databases">
        <authorList>
            <person name="Petersen C."/>
        </authorList>
    </citation>
    <scope>NUCLEOTIDE SEQUENCE</scope>
    <source>
        <strain evidence="2">IBT 29677</strain>
    </source>
</reference>
<dbReference type="Pfam" id="PF17110">
    <property type="entry name" value="TFB6"/>
    <property type="match status" value="1"/>
</dbReference>
<evidence type="ECO:0000313" key="3">
    <source>
        <dbReference type="Proteomes" id="UP001147747"/>
    </source>
</evidence>
<feature type="region of interest" description="Disordered" evidence="1">
    <location>
        <begin position="1"/>
        <end position="84"/>
    </location>
</feature>
<dbReference type="GeneID" id="81376819"/>
<evidence type="ECO:0000313" key="2">
    <source>
        <dbReference type="EMBL" id="KAJ5376316.1"/>
    </source>
</evidence>
<keyword evidence="3" id="KW-1185">Reference proteome</keyword>
<dbReference type="PANTHER" id="PTHR37781">
    <property type="entry name" value="TFIIH COMPLEX SUBUNIT"/>
    <property type="match status" value="1"/>
</dbReference>
<feature type="compositionally biased region" description="Polar residues" evidence="1">
    <location>
        <begin position="46"/>
        <end position="55"/>
    </location>
</feature>
<dbReference type="EMBL" id="JAPZBU010000012">
    <property type="protein sequence ID" value="KAJ5376316.1"/>
    <property type="molecule type" value="Genomic_DNA"/>
</dbReference>
<dbReference type="PANTHER" id="PTHR37781:SF1">
    <property type="entry name" value="ADR380WP"/>
    <property type="match status" value="1"/>
</dbReference>
<gene>
    <name evidence="2" type="ORF">N7509_013202</name>
</gene>
<dbReference type="RefSeq" id="XP_056481346.1">
    <property type="nucleotide sequence ID" value="XM_056637839.1"/>
</dbReference>
<protein>
    <submittedName>
        <fullName evidence="2">Uncharacterized protein</fullName>
    </submittedName>
</protein>
<dbReference type="AlphaFoldDB" id="A0A9W9VED9"/>
<evidence type="ECO:0000256" key="1">
    <source>
        <dbReference type="SAM" id="MobiDB-lite"/>
    </source>
</evidence>
<dbReference type="OrthoDB" id="2567806at2759"/>
<sequence>MSTQDRDSDSDSDLNEEFEDVPGIHEHSTNGPNPNSNPNSNGFFSAQSTSNLNSNKSKPWTPTLTLPPQKPTPLPGSEEETQLRGRVSAAIERITYRQMKSEMGMDAPDTHVSHRRYENFAEFAADVEVLVDLLWGLNPNRKPNNAGGNHRNSPTNTPFDGPSALTLLHKFDEVFVALCTGIHPLTREPLREASVSASASSVHSGRGPVLVTQTQKVRIRSLAETTRYKVFSVLPVGDEEEEGEEGAGEQPWVLEATRVYDRTLMLLADDD</sequence>
<reference evidence="2" key="2">
    <citation type="journal article" date="2023" name="IMA Fungus">
        <title>Comparative genomic study of the Penicillium genus elucidates a diverse pangenome and 15 lateral gene transfer events.</title>
        <authorList>
            <person name="Petersen C."/>
            <person name="Sorensen T."/>
            <person name="Nielsen M.R."/>
            <person name="Sondergaard T.E."/>
            <person name="Sorensen J.L."/>
            <person name="Fitzpatrick D.A."/>
            <person name="Frisvad J.C."/>
            <person name="Nielsen K.L."/>
        </authorList>
    </citation>
    <scope>NUCLEOTIDE SEQUENCE</scope>
    <source>
        <strain evidence="2">IBT 29677</strain>
    </source>
</reference>